<protein>
    <recommendedName>
        <fullName evidence="5">KAP NTPase domain-containing protein</fullName>
    </recommendedName>
</protein>
<dbReference type="AlphaFoldDB" id="A0AAU9JTL4"/>
<organism evidence="3 4">
    <name type="scientific">Blepharisma stoltei</name>
    <dbReference type="NCBI Taxonomy" id="1481888"/>
    <lineage>
        <taxon>Eukaryota</taxon>
        <taxon>Sar</taxon>
        <taxon>Alveolata</taxon>
        <taxon>Ciliophora</taxon>
        <taxon>Postciliodesmatophora</taxon>
        <taxon>Heterotrichea</taxon>
        <taxon>Heterotrichida</taxon>
        <taxon>Blepharismidae</taxon>
        <taxon>Blepharisma</taxon>
    </lineage>
</organism>
<accession>A0AAU9JTL4</accession>
<name>A0AAU9JTL4_9CILI</name>
<reference evidence="3" key="1">
    <citation type="submission" date="2021-09" db="EMBL/GenBank/DDBJ databases">
        <authorList>
            <consortium name="AG Swart"/>
            <person name="Singh M."/>
            <person name="Singh A."/>
            <person name="Seah K."/>
            <person name="Emmerich C."/>
        </authorList>
    </citation>
    <scope>NUCLEOTIDE SEQUENCE</scope>
    <source>
        <strain evidence="3">ATCC30299</strain>
    </source>
</reference>
<dbReference type="InterPro" id="IPR027417">
    <property type="entry name" value="P-loop_NTPase"/>
</dbReference>
<gene>
    <name evidence="3" type="ORF">BSTOLATCC_MIC46464</name>
</gene>
<keyword evidence="2" id="KW-1133">Transmembrane helix</keyword>
<dbReference type="SUPFAM" id="SSF52540">
    <property type="entry name" value="P-loop containing nucleoside triphosphate hydrolases"/>
    <property type="match status" value="1"/>
</dbReference>
<feature type="transmembrane region" description="Helical" evidence="2">
    <location>
        <begin position="59"/>
        <end position="78"/>
    </location>
</feature>
<feature type="transmembrane region" description="Helical" evidence="2">
    <location>
        <begin position="33"/>
        <end position="50"/>
    </location>
</feature>
<dbReference type="EMBL" id="CAJZBQ010000046">
    <property type="protein sequence ID" value="CAG9328463.1"/>
    <property type="molecule type" value="Genomic_DNA"/>
</dbReference>
<evidence type="ECO:0008006" key="5">
    <source>
        <dbReference type="Google" id="ProtNLM"/>
    </source>
</evidence>
<evidence type="ECO:0000256" key="2">
    <source>
        <dbReference type="SAM" id="Phobius"/>
    </source>
</evidence>
<dbReference type="Proteomes" id="UP001162131">
    <property type="component" value="Unassembled WGS sequence"/>
</dbReference>
<feature type="compositionally biased region" description="Basic and acidic residues" evidence="1">
    <location>
        <begin position="7"/>
        <end position="21"/>
    </location>
</feature>
<proteinExistence type="predicted"/>
<evidence type="ECO:0000256" key="1">
    <source>
        <dbReference type="SAM" id="MobiDB-lite"/>
    </source>
</evidence>
<feature type="transmembrane region" description="Helical" evidence="2">
    <location>
        <begin position="84"/>
        <end position="103"/>
    </location>
</feature>
<evidence type="ECO:0000313" key="3">
    <source>
        <dbReference type="EMBL" id="CAG9328463.1"/>
    </source>
</evidence>
<sequence length="228" mass="26939">MEQGQEIIKEQEIEEKQENDKKNKRNSGNQTKFILLCLIGLQALSVYFIFTSSDFENKLVWYAIAFVILTCANAFHTYFNTSKFTIIIFAAIFTFEVASFEFVKIPYQATHLAYAFSSNKPFSSKYPPCIEVVQEYQILEKKILDSNYPVIIDGIHGIGKSTFLKWFATKYDYVFYFEIKEDNLNFSQSFIRDVYSRNEWNPFYVYMKLIFNFKPSNFEELQELFAWG</sequence>
<comment type="caution">
    <text evidence="3">The sequence shown here is derived from an EMBL/GenBank/DDBJ whole genome shotgun (WGS) entry which is preliminary data.</text>
</comment>
<keyword evidence="2" id="KW-0472">Membrane</keyword>
<feature type="region of interest" description="Disordered" evidence="1">
    <location>
        <begin position="1"/>
        <end position="25"/>
    </location>
</feature>
<keyword evidence="2" id="KW-0812">Transmembrane</keyword>
<keyword evidence="4" id="KW-1185">Reference proteome</keyword>
<evidence type="ECO:0000313" key="4">
    <source>
        <dbReference type="Proteomes" id="UP001162131"/>
    </source>
</evidence>